<evidence type="ECO:0000256" key="9">
    <source>
        <dbReference type="ARBA" id="ARBA00022842"/>
    </source>
</evidence>
<evidence type="ECO:0000313" key="11">
    <source>
        <dbReference type="EMBL" id="PIS05071.1"/>
    </source>
</evidence>
<evidence type="ECO:0000256" key="10">
    <source>
        <dbReference type="ARBA" id="ARBA00032441"/>
    </source>
</evidence>
<evidence type="ECO:0000256" key="7">
    <source>
        <dbReference type="ARBA" id="ARBA00022741"/>
    </source>
</evidence>
<evidence type="ECO:0000313" key="12">
    <source>
        <dbReference type="Proteomes" id="UP000230935"/>
    </source>
</evidence>
<dbReference type="GO" id="GO:0046872">
    <property type="term" value="F:metal ion binding"/>
    <property type="evidence" value="ECO:0007669"/>
    <property type="project" value="UniProtKB-KW"/>
</dbReference>
<comment type="subcellular location">
    <subcellularLocation>
        <location evidence="1">Cytoplasm</location>
    </subcellularLocation>
</comment>
<dbReference type="Pfam" id="PF02367">
    <property type="entry name" value="TsaE"/>
    <property type="match status" value="1"/>
</dbReference>
<dbReference type="PANTHER" id="PTHR33540">
    <property type="entry name" value="TRNA THREONYLCARBAMOYLADENOSINE BIOSYNTHESIS PROTEIN TSAE"/>
    <property type="match status" value="1"/>
</dbReference>
<keyword evidence="7" id="KW-0547">Nucleotide-binding</keyword>
<dbReference type="GO" id="GO:0005737">
    <property type="term" value="C:cytoplasm"/>
    <property type="evidence" value="ECO:0007669"/>
    <property type="project" value="UniProtKB-SubCell"/>
</dbReference>
<evidence type="ECO:0000256" key="1">
    <source>
        <dbReference type="ARBA" id="ARBA00004496"/>
    </source>
</evidence>
<keyword evidence="8" id="KW-0067">ATP-binding</keyword>
<evidence type="ECO:0000256" key="6">
    <source>
        <dbReference type="ARBA" id="ARBA00022723"/>
    </source>
</evidence>
<comment type="similarity">
    <text evidence="2">Belongs to the TsaE family.</text>
</comment>
<evidence type="ECO:0000256" key="3">
    <source>
        <dbReference type="ARBA" id="ARBA00019010"/>
    </source>
</evidence>
<evidence type="ECO:0000256" key="8">
    <source>
        <dbReference type="ARBA" id="ARBA00022840"/>
    </source>
</evidence>
<reference evidence="12" key="1">
    <citation type="submission" date="2017-09" db="EMBL/GenBank/DDBJ databases">
        <title>Depth-based differentiation of microbial function through sediment-hosted aquifers and enrichment of novel symbionts in the deep terrestrial subsurface.</title>
        <authorList>
            <person name="Probst A.J."/>
            <person name="Ladd B."/>
            <person name="Jarett J.K."/>
            <person name="Geller-Mcgrath D.E."/>
            <person name="Sieber C.M.K."/>
            <person name="Emerson J.B."/>
            <person name="Anantharaman K."/>
            <person name="Thomas B.C."/>
            <person name="Malmstrom R."/>
            <person name="Stieglmeier M."/>
            <person name="Klingl A."/>
            <person name="Woyke T."/>
            <person name="Ryan C.M."/>
            <person name="Banfield J.F."/>
        </authorList>
    </citation>
    <scope>NUCLEOTIDE SEQUENCE [LARGE SCALE GENOMIC DNA]</scope>
</reference>
<keyword evidence="6" id="KW-0479">Metal-binding</keyword>
<proteinExistence type="inferred from homology"/>
<accession>A0A2H0W3G0</accession>
<dbReference type="EMBL" id="PEZZ01000022">
    <property type="protein sequence ID" value="PIS05071.1"/>
    <property type="molecule type" value="Genomic_DNA"/>
</dbReference>
<dbReference type="InterPro" id="IPR003442">
    <property type="entry name" value="T6A_TsaE"/>
</dbReference>
<keyword evidence="5" id="KW-0819">tRNA processing</keyword>
<dbReference type="InterPro" id="IPR027417">
    <property type="entry name" value="P-loop_NTPase"/>
</dbReference>
<gene>
    <name evidence="11" type="ORF">COT81_03080</name>
</gene>
<name>A0A2H0W3G0_9BACT</name>
<protein>
    <recommendedName>
        <fullName evidence="3">tRNA threonylcarbamoyladenosine biosynthesis protein TsaE</fullName>
    </recommendedName>
    <alternativeName>
        <fullName evidence="10">t(6)A37 threonylcarbamoyladenosine biosynthesis protein TsaE</fullName>
    </alternativeName>
</protein>
<comment type="caution">
    <text evidence="11">The sequence shown here is derived from an EMBL/GenBank/DDBJ whole genome shotgun (WGS) entry which is preliminary data.</text>
</comment>
<dbReference type="GO" id="GO:0002949">
    <property type="term" value="P:tRNA threonylcarbamoyladenosine modification"/>
    <property type="evidence" value="ECO:0007669"/>
    <property type="project" value="InterPro"/>
</dbReference>
<dbReference type="GO" id="GO:0016740">
    <property type="term" value="F:transferase activity"/>
    <property type="evidence" value="ECO:0007669"/>
    <property type="project" value="UniProtKB-KW"/>
</dbReference>
<organism evidence="11 12">
    <name type="scientific">Candidatus Buchananbacteria bacterium CG10_big_fil_rev_8_21_14_0_10_42_9</name>
    <dbReference type="NCBI Taxonomy" id="1974526"/>
    <lineage>
        <taxon>Bacteria</taxon>
        <taxon>Candidatus Buchananiibacteriota</taxon>
    </lineage>
</organism>
<dbReference type="PANTHER" id="PTHR33540:SF2">
    <property type="entry name" value="TRNA THREONYLCARBAMOYLADENOSINE BIOSYNTHESIS PROTEIN TSAE"/>
    <property type="match status" value="1"/>
</dbReference>
<sequence length="156" mass="17189">MKKFISNSPKDTKRFGHNLVNKLRPGTAVALSGDLGAGKTTLVQGVAEALGIKNQITSPTFTLMDIYPVRSKDSNGVNSAKSSIFETLVHIDCYRLDSPKEFGEFGAMDYINDPKSLVIVEWANKIKQHLPKDAVWLNLKLGQSERQRVITLTGSL</sequence>
<dbReference type="Gene3D" id="3.40.50.300">
    <property type="entry name" value="P-loop containing nucleotide triphosphate hydrolases"/>
    <property type="match status" value="1"/>
</dbReference>
<keyword evidence="4" id="KW-0963">Cytoplasm</keyword>
<keyword evidence="9" id="KW-0460">Magnesium</keyword>
<dbReference type="Proteomes" id="UP000230935">
    <property type="component" value="Unassembled WGS sequence"/>
</dbReference>
<dbReference type="NCBIfam" id="TIGR00150">
    <property type="entry name" value="T6A_YjeE"/>
    <property type="match status" value="1"/>
</dbReference>
<keyword evidence="11" id="KW-0808">Transferase</keyword>
<dbReference type="GO" id="GO:0005524">
    <property type="term" value="F:ATP binding"/>
    <property type="evidence" value="ECO:0007669"/>
    <property type="project" value="UniProtKB-KW"/>
</dbReference>
<evidence type="ECO:0000256" key="4">
    <source>
        <dbReference type="ARBA" id="ARBA00022490"/>
    </source>
</evidence>
<evidence type="ECO:0000256" key="2">
    <source>
        <dbReference type="ARBA" id="ARBA00007599"/>
    </source>
</evidence>
<dbReference type="AlphaFoldDB" id="A0A2H0W3G0"/>
<dbReference type="SUPFAM" id="SSF52540">
    <property type="entry name" value="P-loop containing nucleoside triphosphate hydrolases"/>
    <property type="match status" value="1"/>
</dbReference>
<evidence type="ECO:0000256" key="5">
    <source>
        <dbReference type="ARBA" id="ARBA00022694"/>
    </source>
</evidence>